<reference evidence="1 2" key="1">
    <citation type="submission" date="2019-02" db="EMBL/GenBank/DDBJ databases">
        <authorList>
            <consortium name="Pathogen Informatics"/>
        </authorList>
    </citation>
    <scope>NUCLEOTIDE SEQUENCE [LARGE SCALE GENOMIC DNA]</scope>
    <source>
        <strain evidence="1 2">3012STDY6756503</strain>
    </source>
</reference>
<dbReference type="AlphaFoldDB" id="A0ABD7V3D6"/>
<dbReference type="Proteomes" id="UP000360750">
    <property type="component" value="Unassembled WGS sequence"/>
</dbReference>
<accession>A0ABD7V3D6</accession>
<evidence type="ECO:0008006" key="3">
    <source>
        <dbReference type="Google" id="ProtNLM"/>
    </source>
</evidence>
<name>A0ABD7V3D6_9ACTN</name>
<protein>
    <recommendedName>
        <fullName evidence="3">DUF732 domain-containing protein</fullName>
    </recommendedName>
</protein>
<organism evidence="1 2">
    <name type="scientific">Gordonia paraffinivorans</name>
    <dbReference type="NCBI Taxonomy" id="175628"/>
    <lineage>
        <taxon>Bacteria</taxon>
        <taxon>Bacillati</taxon>
        <taxon>Actinomycetota</taxon>
        <taxon>Actinomycetes</taxon>
        <taxon>Mycobacteriales</taxon>
        <taxon>Gordoniaceae</taxon>
        <taxon>Gordonia</taxon>
    </lineage>
</organism>
<evidence type="ECO:0000313" key="1">
    <source>
        <dbReference type="EMBL" id="VFA88813.1"/>
    </source>
</evidence>
<evidence type="ECO:0000313" key="2">
    <source>
        <dbReference type="Proteomes" id="UP000360750"/>
    </source>
</evidence>
<dbReference type="EMBL" id="CAACYD010000006">
    <property type="protein sequence ID" value="VFA88813.1"/>
    <property type="molecule type" value="Genomic_DNA"/>
</dbReference>
<proteinExistence type="predicted"/>
<sequence length="67" mass="7430">MAALISGSPCGNEAGFNRIYDEYLGSGRSDADYKSAIRKMGAYYGENLNPSTDPELNYRQYYEKGCS</sequence>
<comment type="caution">
    <text evidence="1">The sequence shown here is derived from an EMBL/GenBank/DDBJ whole genome shotgun (WGS) entry which is preliminary data.</text>
</comment>
<gene>
    <name evidence="1" type="ORF">NCTC8139_02369</name>
</gene>